<name>A0A239I0B3_9ACTN</name>
<evidence type="ECO:0000313" key="7">
    <source>
        <dbReference type="Proteomes" id="UP000198280"/>
    </source>
</evidence>
<dbReference type="GO" id="GO:0016787">
    <property type="term" value="F:hydrolase activity"/>
    <property type="evidence" value="ECO:0007669"/>
    <property type="project" value="UniProtKB-KW"/>
</dbReference>
<keyword evidence="4" id="KW-0325">Glycoprotein</keyword>
<keyword evidence="2" id="KW-0677">Repeat</keyword>
<evidence type="ECO:0000256" key="1">
    <source>
        <dbReference type="ARBA" id="ARBA00022729"/>
    </source>
</evidence>
<dbReference type="InterPro" id="IPR000413">
    <property type="entry name" value="Integrin_alpha"/>
</dbReference>
<feature type="signal peptide" evidence="5">
    <location>
        <begin position="1"/>
        <end position="28"/>
    </location>
</feature>
<evidence type="ECO:0000313" key="6">
    <source>
        <dbReference type="EMBL" id="SNS87236.1"/>
    </source>
</evidence>
<dbReference type="InterPro" id="IPR013517">
    <property type="entry name" value="FG-GAP"/>
</dbReference>
<reference evidence="6 7" key="1">
    <citation type="submission" date="2017-06" db="EMBL/GenBank/DDBJ databases">
        <authorList>
            <person name="Kim H.J."/>
            <person name="Triplett B.A."/>
        </authorList>
    </citation>
    <scope>NUCLEOTIDE SEQUENCE [LARGE SCALE GENOMIC DNA]</scope>
    <source>
        <strain evidence="6 7">CGMCC 4.1858</strain>
    </source>
</reference>
<dbReference type="InterPro" id="IPR013519">
    <property type="entry name" value="Int_alpha_beta-p"/>
</dbReference>
<dbReference type="Proteomes" id="UP000198280">
    <property type="component" value="Unassembled WGS sequence"/>
</dbReference>
<evidence type="ECO:0000256" key="5">
    <source>
        <dbReference type="SAM" id="SignalP"/>
    </source>
</evidence>
<dbReference type="SUPFAM" id="SSF69318">
    <property type="entry name" value="Integrin alpha N-terminal domain"/>
    <property type="match status" value="2"/>
</dbReference>
<dbReference type="Gene3D" id="2.130.10.130">
    <property type="entry name" value="Integrin alpha, N-terminal"/>
    <property type="match status" value="3"/>
</dbReference>
<dbReference type="PANTHER" id="PTHR23221">
    <property type="entry name" value="GLYCOSYLPHOSPHATIDYLINOSITOL PHOSPHOLIPASE D"/>
    <property type="match status" value="1"/>
</dbReference>
<dbReference type="PRINTS" id="PR01185">
    <property type="entry name" value="INTEGRINA"/>
</dbReference>
<keyword evidence="1 5" id="KW-0732">Signal</keyword>
<dbReference type="GO" id="GO:0008305">
    <property type="term" value="C:integrin complex"/>
    <property type="evidence" value="ECO:0007669"/>
    <property type="project" value="InterPro"/>
</dbReference>
<dbReference type="InterPro" id="IPR028994">
    <property type="entry name" value="Integrin_alpha_N"/>
</dbReference>
<protein>
    <submittedName>
        <fullName evidence="6">FG-GAP repeat-containing protein</fullName>
    </submittedName>
</protein>
<dbReference type="RefSeq" id="WP_089225413.1">
    <property type="nucleotide sequence ID" value="NZ_FZOF01000009.1"/>
</dbReference>
<dbReference type="AlphaFoldDB" id="A0A239I0B3"/>
<sequence>MRLRTATVVASLLTAGLTPLTLAAPASAAPAKYYDDFNGDGYRDLAVGSPFATVGSAQGAGAVVVFYGRSTGISTSGKRTVITQASANVAGTAEAFDFFGSSLTSADLDEDGYADLVVGAPREAMGTKEGAGQATVLWGGKSGLSGGSSLPQPSFDEWETYASGVAAADFDGDGHADLTLTGRTQSRLLRGPFKRSGTSVAPLAASKLAFGSRVDVVAGDLSGDRAAERVYPYLVDDDPGGDISYHRWNGAKYLMTELTSADGDVAAIGDIDHDGYGDLVVGNYEDPRSGAPDGHKGGEIAVWYGSATGPDPAQTPTVINQDTPGVPDTGETEDHFGMSLSVGDVNGDGYADVAVGAPDEKVGTKQYAGSVTVLFGSAAGLRASGAKTYTQDTAGVPDSAEKYDRFGSAVRVIDDNRNGRAELVIGAGDENGYGSVTVLRGTDNGPTVTNAKVITARNVSLKGESAFGQVFSR</sequence>
<keyword evidence="3" id="KW-0378">Hydrolase</keyword>
<dbReference type="PANTHER" id="PTHR23221:SF7">
    <property type="entry name" value="PHOSPHATIDYLINOSITOL-GLYCAN-SPECIFIC PHOSPHOLIPASE D"/>
    <property type="match status" value="1"/>
</dbReference>
<dbReference type="SMART" id="SM00191">
    <property type="entry name" value="Int_alpha"/>
    <property type="match status" value="5"/>
</dbReference>
<accession>A0A239I0B3</accession>
<keyword evidence="7" id="KW-1185">Reference proteome</keyword>
<dbReference type="PROSITE" id="PS51470">
    <property type="entry name" value="FG_GAP"/>
    <property type="match status" value="2"/>
</dbReference>
<dbReference type="Pfam" id="PF01839">
    <property type="entry name" value="FG-GAP"/>
    <property type="match status" value="3"/>
</dbReference>
<dbReference type="OrthoDB" id="344301at2"/>
<dbReference type="EMBL" id="FZOF01000009">
    <property type="protein sequence ID" value="SNS87236.1"/>
    <property type="molecule type" value="Genomic_DNA"/>
</dbReference>
<organism evidence="6 7">
    <name type="scientific">Actinacidiphila glaucinigra</name>
    <dbReference type="NCBI Taxonomy" id="235986"/>
    <lineage>
        <taxon>Bacteria</taxon>
        <taxon>Bacillati</taxon>
        <taxon>Actinomycetota</taxon>
        <taxon>Actinomycetes</taxon>
        <taxon>Kitasatosporales</taxon>
        <taxon>Streptomycetaceae</taxon>
        <taxon>Actinacidiphila</taxon>
    </lineage>
</organism>
<evidence type="ECO:0000256" key="2">
    <source>
        <dbReference type="ARBA" id="ARBA00022737"/>
    </source>
</evidence>
<evidence type="ECO:0000256" key="3">
    <source>
        <dbReference type="ARBA" id="ARBA00022801"/>
    </source>
</evidence>
<proteinExistence type="predicted"/>
<dbReference type="GO" id="GO:0007155">
    <property type="term" value="P:cell adhesion"/>
    <property type="evidence" value="ECO:0007669"/>
    <property type="project" value="InterPro"/>
</dbReference>
<evidence type="ECO:0000256" key="4">
    <source>
        <dbReference type="ARBA" id="ARBA00023180"/>
    </source>
</evidence>
<feature type="chain" id="PRO_5012941192" evidence="5">
    <location>
        <begin position="29"/>
        <end position="473"/>
    </location>
</feature>
<gene>
    <name evidence="6" type="ORF">SAMN05216252_109212</name>
</gene>